<evidence type="ECO:0008006" key="3">
    <source>
        <dbReference type="Google" id="ProtNLM"/>
    </source>
</evidence>
<accession>A0AAW3QZH3</accession>
<sequence length="122" mass="13701">MIDGLFGLRTCQSCKMHTSYIRQRDIAMYIKLEISQRKGSRSAAVTGGLGLARQRRKCPKCNLDTVSRMQTIIPLFKRSGKSSQCSIKQGLLPRPGCQNHLIGQSRSYFDDCCIAGFLDRAR</sequence>
<reference evidence="1 2" key="1">
    <citation type="submission" date="2015-06" db="EMBL/GenBank/DDBJ databases">
        <title>Improved classification and identification of acetic acid bacteria using matrix-assisted laser desorption/ionization time-of-flight mass spectrometry; Gluconobacter nephelii and Gluconobacter uchimurae are later heterotypic synonyms of Gluconobacter japonicus and Gluconobacter oxydans, respectively.</title>
        <authorList>
            <person name="Li L."/>
            <person name="Cleenwerck I."/>
            <person name="De Vuyst L."/>
            <person name="Vandamme P."/>
        </authorList>
    </citation>
    <scope>NUCLEOTIDE SEQUENCE [LARGE SCALE GENOMIC DNA]</scope>
    <source>
        <strain evidence="1 2">LMG 1356</strain>
    </source>
</reference>
<proteinExistence type="predicted"/>
<dbReference type="Proteomes" id="UP000075682">
    <property type="component" value="Unassembled WGS sequence"/>
</dbReference>
<evidence type="ECO:0000313" key="2">
    <source>
        <dbReference type="Proteomes" id="UP000075682"/>
    </source>
</evidence>
<gene>
    <name evidence="1" type="ORF">AD941_01690</name>
</gene>
<comment type="caution">
    <text evidence="1">The sequence shown here is derived from an EMBL/GenBank/DDBJ whole genome shotgun (WGS) entry which is preliminary data.</text>
</comment>
<evidence type="ECO:0000313" key="1">
    <source>
        <dbReference type="EMBL" id="KXV42159.1"/>
    </source>
</evidence>
<dbReference type="EMBL" id="LHZN01000087">
    <property type="protein sequence ID" value="KXV42159.1"/>
    <property type="molecule type" value="Genomic_DNA"/>
</dbReference>
<organism evidence="1 2">
    <name type="scientific">Gluconobacter albidus</name>
    <dbReference type="NCBI Taxonomy" id="318683"/>
    <lineage>
        <taxon>Bacteria</taxon>
        <taxon>Pseudomonadati</taxon>
        <taxon>Pseudomonadota</taxon>
        <taxon>Alphaproteobacteria</taxon>
        <taxon>Acetobacterales</taxon>
        <taxon>Acetobacteraceae</taxon>
        <taxon>Gluconobacter</taxon>
    </lineage>
</organism>
<protein>
    <recommendedName>
        <fullName evidence="3">Transposase</fullName>
    </recommendedName>
</protein>
<dbReference type="AlphaFoldDB" id="A0AAW3QZH3"/>
<name>A0AAW3QZH3_9PROT</name>